<evidence type="ECO:0000313" key="6">
    <source>
        <dbReference type="EMBL" id="MBB4062885.1"/>
    </source>
</evidence>
<dbReference type="SUPFAM" id="SSF46689">
    <property type="entry name" value="Homeodomain-like"/>
    <property type="match status" value="1"/>
</dbReference>
<evidence type="ECO:0000259" key="5">
    <source>
        <dbReference type="PROSITE" id="PS50977"/>
    </source>
</evidence>
<dbReference type="SUPFAM" id="SSF48498">
    <property type="entry name" value="Tetracyclin repressor-like, C-terminal domain"/>
    <property type="match status" value="1"/>
</dbReference>
<comment type="caution">
    <text evidence="6">The sequence shown here is derived from an EMBL/GenBank/DDBJ whole genome shotgun (WGS) entry which is preliminary data.</text>
</comment>
<dbReference type="InterPro" id="IPR009057">
    <property type="entry name" value="Homeodomain-like_sf"/>
</dbReference>
<keyword evidence="2 4" id="KW-0238">DNA-binding</keyword>
<evidence type="ECO:0000256" key="4">
    <source>
        <dbReference type="PROSITE-ProRule" id="PRU00335"/>
    </source>
</evidence>
<dbReference type="AlphaFoldDB" id="A0A7W6NI14"/>
<dbReference type="Pfam" id="PF17935">
    <property type="entry name" value="TetR_C_27"/>
    <property type="match status" value="1"/>
</dbReference>
<keyword evidence="7" id="KW-1185">Reference proteome</keyword>
<dbReference type="PANTHER" id="PTHR30055">
    <property type="entry name" value="HTH-TYPE TRANSCRIPTIONAL REGULATOR RUTR"/>
    <property type="match status" value="1"/>
</dbReference>
<evidence type="ECO:0000256" key="2">
    <source>
        <dbReference type="ARBA" id="ARBA00023125"/>
    </source>
</evidence>
<dbReference type="InterPro" id="IPR001647">
    <property type="entry name" value="HTH_TetR"/>
</dbReference>
<dbReference type="InterPro" id="IPR041478">
    <property type="entry name" value="TetR_C_27"/>
</dbReference>
<keyword evidence="1" id="KW-0805">Transcription regulation</keyword>
<evidence type="ECO:0000313" key="7">
    <source>
        <dbReference type="Proteomes" id="UP000528286"/>
    </source>
</evidence>
<feature type="DNA-binding region" description="H-T-H motif" evidence="4">
    <location>
        <begin position="30"/>
        <end position="49"/>
    </location>
</feature>
<proteinExistence type="predicted"/>
<dbReference type="GO" id="GO:0003700">
    <property type="term" value="F:DNA-binding transcription factor activity"/>
    <property type="evidence" value="ECO:0007669"/>
    <property type="project" value="TreeGrafter"/>
</dbReference>
<dbReference type="Gene3D" id="1.10.357.10">
    <property type="entry name" value="Tetracycline Repressor, domain 2"/>
    <property type="match status" value="1"/>
</dbReference>
<dbReference type="PANTHER" id="PTHR30055:SF151">
    <property type="entry name" value="TRANSCRIPTIONAL REGULATORY PROTEIN"/>
    <property type="match status" value="1"/>
</dbReference>
<name>A0A7W6NI14_9HYPH</name>
<organism evidence="6 7">
    <name type="scientific">Gellertiella hungarica</name>
    <dbReference type="NCBI Taxonomy" id="1572859"/>
    <lineage>
        <taxon>Bacteria</taxon>
        <taxon>Pseudomonadati</taxon>
        <taxon>Pseudomonadota</taxon>
        <taxon>Alphaproteobacteria</taxon>
        <taxon>Hyphomicrobiales</taxon>
        <taxon>Rhizobiaceae</taxon>
        <taxon>Gellertiella</taxon>
    </lineage>
</organism>
<dbReference type="InterPro" id="IPR050109">
    <property type="entry name" value="HTH-type_TetR-like_transc_reg"/>
</dbReference>
<dbReference type="EMBL" id="JACIEZ010000001">
    <property type="protein sequence ID" value="MBB4062885.1"/>
    <property type="molecule type" value="Genomic_DNA"/>
</dbReference>
<accession>A0A7W6NI14</accession>
<reference evidence="6 7" key="1">
    <citation type="submission" date="2020-08" db="EMBL/GenBank/DDBJ databases">
        <title>Genomic Encyclopedia of Type Strains, Phase IV (KMG-IV): sequencing the most valuable type-strain genomes for metagenomic binning, comparative biology and taxonomic classification.</title>
        <authorList>
            <person name="Goeker M."/>
        </authorList>
    </citation>
    <scope>NUCLEOTIDE SEQUENCE [LARGE SCALE GENOMIC DNA]</scope>
    <source>
        <strain evidence="6 7">DSM 29853</strain>
    </source>
</reference>
<protein>
    <submittedName>
        <fullName evidence="6">AcrR family transcriptional regulator</fullName>
    </submittedName>
</protein>
<dbReference type="PROSITE" id="PS50977">
    <property type="entry name" value="HTH_TETR_2"/>
    <property type="match status" value="1"/>
</dbReference>
<keyword evidence="3" id="KW-0804">Transcription</keyword>
<evidence type="ECO:0000256" key="3">
    <source>
        <dbReference type="ARBA" id="ARBA00023163"/>
    </source>
</evidence>
<dbReference type="RefSeq" id="WP_183364087.1">
    <property type="nucleotide sequence ID" value="NZ_JACIEZ010000001.1"/>
</dbReference>
<sequence>MTEMTHEDNIRRILESAEKLFRVYGYAKTNVADIARDLGMSPANIYRFFRSKADIHEELARRMLAQNDTLARDIAALDLPAEERLRRFLLEMHRLTVETFLVEEKVHEMVVVAMEKQWPVIEAHIERQWRTAQSIIEDGIRNGEFPPQDSEVSAKCFLSGMTALVHPQCVSQCPPRKNRATPEQSADFLLRALKYAPPAAASAH</sequence>
<dbReference type="Pfam" id="PF00440">
    <property type="entry name" value="TetR_N"/>
    <property type="match status" value="1"/>
</dbReference>
<evidence type="ECO:0000256" key="1">
    <source>
        <dbReference type="ARBA" id="ARBA00023015"/>
    </source>
</evidence>
<dbReference type="GO" id="GO:0000976">
    <property type="term" value="F:transcription cis-regulatory region binding"/>
    <property type="evidence" value="ECO:0007669"/>
    <property type="project" value="TreeGrafter"/>
</dbReference>
<dbReference type="InterPro" id="IPR036271">
    <property type="entry name" value="Tet_transcr_reg_TetR-rel_C_sf"/>
</dbReference>
<feature type="domain" description="HTH tetR-type" evidence="5">
    <location>
        <begin position="7"/>
        <end position="67"/>
    </location>
</feature>
<dbReference type="PRINTS" id="PR00455">
    <property type="entry name" value="HTHTETR"/>
</dbReference>
<gene>
    <name evidence="6" type="ORF">GGR23_000046</name>
</gene>
<dbReference type="Proteomes" id="UP000528286">
    <property type="component" value="Unassembled WGS sequence"/>
</dbReference>